<comment type="catalytic activity">
    <reaction evidence="8">
        <text>ATP + H2O + polyamine-[polyamine-binding protein]Side 1 = ADP + phosphate + polyamineSide 2 + [polyamine-binding protein]Side 1.</text>
        <dbReference type="EC" id="7.6.2.11"/>
    </reaction>
</comment>
<accession>A0ABT7K0I2</accession>
<keyword evidence="11" id="KW-1185">Reference proteome</keyword>
<dbReference type="SUPFAM" id="SSF52540">
    <property type="entry name" value="P-loop containing nucleoside triphosphate hydrolases"/>
    <property type="match status" value="1"/>
</dbReference>
<comment type="function">
    <text evidence="8">Part of the ABC transporter complex PotABCD involved in spermidine/putrescine import. Responsible for energy coupling to the transport system.</text>
</comment>
<dbReference type="InterPro" id="IPR027417">
    <property type="entry name" value="P-loop_NTPase"/>
</dbReference>
<evidence type="ECO:0000256" key="2">
    <source>
        <dbReference type="ARBA" id="ARBA00022475"/>
    </source>
</evidence>
<comment type="subunit">
    <text evidence="8">The complex is composed of two ATP-binding proteins (PotA), two transmembrane proteins (PotB and PotC) and a solute-binding protein (PotD).</text>
</comment>
<dbReference type="InterPro" id="IPR013611">
    <property type="entry name" value="Transp-assoc_OB_typ2"/>
</dbReference>
<dbReference type="NCBIfam" id="TIGR01187">
    <property type="entry name" value="potA"/>
    <property type="match status" value="1"/>
</dbReference>
<name>A0ABT7K0I2_9HYPH</name>
<dbReference type="PANTHER" id="PTHR42781">
    <property type="entry name" value="SPERMIDINE/PUTRESCINE IMPORT ATP-BINDING PROTEIN POTA"/>
    <property type="match status" value="1"/>
</dbReference>
<dbReference type="InterPro" id="IPR005893">
    <property type="entry name" value="PotA-like"/>
</dbReference>
<dbReference type="RefSeq" id="WP_285870712.1">
    <property type="nucleotide sequence ID" value="NZ_JARFYM010000019.1"/>
</dbReference>
<keyword evidence="3" id="KW-0997">Cell inner membrane</keyword>
<dbReference type="CDD" id="cd03300">
    <property type="entry name" value="ABC_PotA_N"/>
    <property type="match status" value="1"/>
</dbReference>
<dbReference type="PANTHER" id="PTHR42781:SF5">
    <property type="entry name" value="PUTRESCINE TRANSPORT ATP-BINDING PROTEIN POTG"/>
    <property type="match status" value="1"/>
</dbReference>
<dbReference type="Gene3D" id="3.40.50.300">
    <property type="entry name" value="P-loop containing nucleotide triphosphate hydrolases"/>
    <property type="match status" value="1"/>
</dbReference>
<dbReference type="InterPro" id="IPR017871">
    <property type="entry name" value="ABC_transporter-like_CS"/>
</dbReference>
<keyword evidence="7 8" id="KW-0472">Membrane</keyword>
<evidence type="ECO:0000256" key="1">
    <source>
        <dbReference type="ARBA" id="ARBA00022448"/>
    </source>
</evidence>
<dbReference type="PROSITE" id="PS00211">
    <property type="entry name" value="ABC_TRANSPORTER_1"/>
    <property type="match status" value="1"/>
</dbReference>
<protein>
    <recommendedName>
        <fullName evidence="8">Spermidine/putrescine import ATP-binding protein PotA</fullName>
        <ecNumber evidence="8">7.6.2.11</ecNumber>
    </recommendedName>
</protein>
<comment type="caution">
    <text evidence="10">The sequence shown here is derived from an EMBL/GenBank/DDBJ whole genome shotgun (WGS) entry which is preliminary data.</text>
</comment>
<keyword evidence="1 8" id="KW-0813">Transport</keyword>
<keyword evidence="5 8" id="KW-0067">ATP-binding</keyword>
<keyword evidence="2 8" id="KW-1003">Cell membrane</keyword>
<feature type="domain" description="ABC transporter" evidence="9">
    <location>
        <begin position="23"/>
        <end position="253"/>
    </location>
</feature>
<evidence type="ECO:0000256" key="4">
    <source>
        <dbReference type="ARBA" id="ARBA00022741"/>
    </source>
</evidence>
<evidence type="ECO:0000259" key="9">
    <source>
        <dbReference type="PROSITE" id="PS50893"/>
    </source>
</evidence>
<dbReference type="GO" id="GO:0005524">
    <property type="term" value="F:ATP binding"/>
    <property type="evidence" value="ECO:0007669"/>
    <property type="project" value="UniProtKB-KW"/>
</dbReference>
<sequence>MKSLGNIRRSFAPWSDPSAKPYISFKNVTKKFGDFTAVDNLSLDIYNREFFALLGASGCGKSTLLRMLAGFEQPTTGEIVLDGQNLAGTPPYRRPVNMMFQSYALFPHMTVEKNVAFGLRQDGMPKAEIAERVVQMLKLVKLEQFAKRKPNQLSGGQRQRVALARSLAKRPKVLLLDEPLGALDKKLREETQFELMDLQQSLGLTFVVVTHDQEEAMTMADRIAVMSHGRVVQVATPAEIYEAPNSRFVADFIGDVNILDGNVTRANGGTVEIAVDNGFTLRTATGEMPAEGSRAGFAIRPEKLRVTPRPPANASINAAEGEIWDIAYLGDMTVLHVKLKSGQVVKASSLNAVRAVEEPFAYDQDVWVSFDENAGVLLRD</sequence>
<dbReference type="Pfam" id="PF00005">
    <property type="entry name" value="ABC_tran"/>
    <property type="match status" value="1"/>
</dbReference>
<evidence type="ECO:0000313" key="10">
    <source>
        <dbReference type="EMBL" id="MDL2401495.1"/>
    </source>
</evidence>
<dbReference type="InterPro" id="IPR003593">
    <property type="entry name" value="AAA+_ATPase"/>
</dbReference>
<organism evidence="10 11">
    <name type="scientific">Rhizobium mayense</name>
    <dbReference type="NCBI Taxonomy" id="1312184"/>
    <lineage>
        <taxon>Bacteria</taxon>
        <taxon>Pseudomonadati</taxon>
        <taxon>Pseudomonadota</taxon>
        <taxon>Alphaproteobacteria</taxon>
        <taxon>Hyphomicrobiales</taxon>
        <taxon>Rhizobiaceae</taxon>
        <taxon>Rhizobium/Agrobacterium group</taxon>
        <taxon>Rhizobium</taxon>
    </lineage>
</organism>
<keyword evidence="6 8" id="KW-1278">Translocase</keyword>
<dbReference type="EC" id="7.6.2.11" evidence="8"/>
<dbReference type="SUPFAM" id="SSF50331">
    <property type="entry name" value="MOP-like"/>
    <property type="match status" value="1"/>
</dbReference>
<evidence type="ECO:0000313" key="11">
    <source>
        <dbReference type="Proteomes" id="UP001172645"/>
    </source>
</evidence>
<gene>
    <name evidence="8" type="primary">potA</name>
    <name evidence="10" type="ORF">PY649_21530</name>
</gene>
<reference evidence="10" key="1">
    <citation type="submission" date="2023-06" db="EMBL/GenBank/DDBJ databases">
        <title>Phylogenetic Diversity of Rhizobium strains.</title>
        <authorList>
            <person name="Moura F.T."/>
            <person name="Helene L.C.F."/>
            <person name="Hungria M."/>
        </authorList>
    </citation>
    <scope>NUCLEOTIDE SEQUENCE</scope>
    <source>
        <strain evidence="10">CCGE526</strain>
    </source>
</reference>
<proteinExistence type="inferred from homology"/>
<comment type="similarity">
    <text evidence="8">Belongs to the ABC transporter superfamily. Spermidine/putrescine importer (TC 3.A.1.11.1) family.</text>
</comment>
<dbReference type="InterPro" id="IPR008995">
    <property type="entry name" value="Mo/tungstate-bd_C_term_dom"/>
</dbReference>
<dbReference type="PROSITE" id="PS50893">
    <property type="entry name" value="ABC_TRANSPORTER_2"/>
    <property type="match status" value="1"/>
</dbReference>
<evidence type="ECO:0000256" key="6">
    <source>
        <dbReference type="ARBA" id="ARBA00022967"/>
    </source>
</evidence>
<dbReference type="InterPro" id="IPR050093">
    <property type="entry name" value="ABC_SmlMolc_Importer"/>
</dbReference>
<dbReference type="InterPro" id="IPR003439">
    <property type="entry name" value="ABC_transporter-like_ATP-bd"/>
</dbReference>
<evidence type="ECO:0000256" key="8">
    <source>
        <dbReference type="RuleBase" id="RU364083"/>
    </source>
</evidence>
<dbReference type="Gene3D" id="2.40.50.100">
    <property type="match status" value="1"/>
</dbReference>
<dbReference type="SMART" id="SM00382">
    <property type="entry name" value="AAA"/>
    <property type="match status" value="1"/>
</dbReference>
<dbReference type="Pfam" id="PF08402">
    <property type="entry name" value="TOBE_2"/>
    <property type="match status" value="1"/>
</dbReference>
<dbReference type="InterPro" id="IPR017879">
    <property type="entry name" value="PotA_ATP-bd"/>
</dbReference>
<keyword evidence="4 8" id="KW-0547">Nucleotide-binding</keyword>
<dbReference type="Proteomes" id="UP001172645">
    <property type="component" value="Unassembled WGS sequence"/>
</dbReference>
<evidence type="ECO:0000256" key="5">
    <source>
        <dbReference type="ARBA" id="ARBA00022840"/>
    </source>
</evidence>
<evidence type="ECO:0000256" key="7">
    <source>
        <dbReference type="ARBA" id="ARBA00023136"/>
    </source>
</evidence>
<dbReference type="EMBL" id="JARFYM010000019">
    <property type="protein sequence ID" value="MDL2401495.1"/>
    <property type="molecule type" value="Genomic_DNA"/>
</dbReference>
<evidence type="ECO:0000256" key="3">
    <source>
        <dbReference type="ARBA" id="ARBA00022519"/>
    </source>
</evidence>